<dbReference type="InterPro" id="IPR049062">
    <property type="entry name" value="NAD_Glu_DH_ACT2"/>
</dbReference>
<dbReference type="AlphaFoldDB" id="A0A0F9DRM6"/>
<sequence>LASRRLSDTYGAAMAAWNFLQKRSAEETPVAVFNPDLEGDGWQSTHTVVFILHPNIPFLIDSLRIAVNQREIGTHSIQHSILQVERDKAGKLKKLLATHKSASDSEYEALIVLEIDRHSNPEDLKDLEQTLQTVLHEVRIAVADFPVVTDKVSEIIKELESTTAGISSDQNEEARAFLDWLMRDHFTFLGYDEYDFVSDKSGMAVRRVENSELGILRVNNERPDRVRLNELPQRTRHEMTRADDIFIFAKSAQRSRVHRPAYPDYIAVKKFNNKGEVVGERRFLGLYTSRAYNERPDEIPLLKRKFQNVMKRSGFLRADYAGKELEQILTLYPRDELFQIAEDELLDVAKSILYIQERRRIELFLREDVYGQFVTCLAFFPRDIYNTELRLKVEQVLLDKLEAEDIEFVTHFSESVLARVQFTIRVPQVENRKLPIAEIREKVIEMAQSWRDGLSSALSETFGEEGGNELYRRWAAGFPASYVEMFSPRRAAIDLEHISAASTNNDLNMSFYRALEEDDSTVHFKLFYPDQPLPLSDVMPIFDNLGFRVLGEHPFEVTDRNSKAVWIHDFTLHANGGNAVDIHRIRPIFEELFYRVWYGEAENDAFNRMLITSYMGWREIALLRTYARYMRQIRFSNSQTFIS</sequence>
<dbReference type="Pfam" id="PF21077">
    <property type="entry name" value="GDH_ACT3"/>
    <property type="match status" value="1"/>
</dbReference>
<comment type="caution">
    <text evidence="4">The sequence shown here is derived from an EMBL/GenBank/DDBJ whole genome shotgun (WGS) entry which is preliminary data.</text>
</comment>
<dbReference type="PANTHER" id="PTHR43403">
    <property type="entry name" value="NAD-SPECIFIC GLUTAMATE DEHYDROGENASE"/>
    <property type="match status" value="1"/>
</dbReference>
<dbReference type="EMBL" id="LAZR01027836">
    <property type="protein sequence ID" value="KKL64458.1"/>
    <property type="molecule type" value="Genomic_DNA"/>
</dbReference>
<dbReference type="InterPro" id="IPR049064">
    <property type="entry name" value="NAD_Glu_DH_ACT3"/>
</dbReference>
<feature type="domain" description="NAD-glutamate dehydrogenase ACT3" evidence="3">
    <location>
        <begin position="506"/>
        <end position="584"/>
    </location>
</feature>
<dbReference type="PANTHER" id="PTHR43403:SF1">
    <property type="entry name" value="NAD-SPECIFIC GLUTAMATE DEHYDROGENASE"/>
    <property type="match status" value="1"/>
</dbReference>
<reference evidence="4" key="1">
    <citation type="journal article" date="2015" name="Nature">
        <title>Complex archaea that bridge the gap between prokaryotes and eukaryotes.</title>
        <authorList>
            <person name="Spang A."/>
            <person name="Saw J.H."/>
            <person name="Jorgensen S.L."/>
            <person name="Zaremba-Niedzwiedzka K."/>
            <person name="Martijn J."/>
            <person name="Lind A.E."/>
            <person name="van Eijk R."/>
            <person name="Schleper C."/>
            <person name="Guy L."/>
            <person name="Ettema T.J."/>
        </authorList>
    </citation>
    <scope>NUCLEOTIDE SEQUENCE</scope>
</reference>
<dbReference type="InterPro" id="IPR049059">
    <property type="entry name" value="NAD_Glu_DH_HM1"/>
</dbReference>
<dbReference type="GO" id="GO:0006538">
    <property type="term" value="P:L-glutamate catabolic process"/>
    <property type="evidence" value="ECO:0007669"/>
    <property type="project" value="InterPro"/>
</dbReference>
<evidence type="ECO:0000313" key="4">
    <source>
        <dbReference type="EMBL" id="KKL64458.1"/>
    </source>
</evidence>
<dbReference type="InterPro" id="IPR024727">
    <property type="entry name" value="NAD_Glu_DH_N_ACT1"/>
</dbReference>
<feature type="domain" description="NAD-glutamate dehydrogenase ACT2" evidence="2">
    <location>
        <begin position="363"/>
        <end position="450"/>
    </location>
</feature>
<dbReference type="GO" id="GO:0004069">
    <property type="term" value="F:L-aspartate:2-oxoglutarate aminotransferase activity"/>
    <property type="evidence" value="ECO:0007669"/>
    <property type="project" value="InterPro"/>
</dbReference>
<evidence type="ECO:0000259" key="1">
    <source>
        <dbReference type="Pfam" id="PF21075"/>
    </source>
</evidence>
<feature type="domain" description="NAD-glutamate dehydrogenase N-terminal ACT1" evidence="1">
    <location>
        <begin position="1"/>
        <end position="131"/>
    </location>
</feature>
<evidence type="ECO:0000259" key="3">
    <source>
        <dbReference type="Pfam" id="PF21077"/>
    </source>
</evidence>
<dbReference type="InterPro" id="IPR049056">
    <property type="entry name" value="NAD_Glu_DH_HM3"/>
</dbReference>
<gene>
    <name evidence="4" type="ORF">LCGC14_2164840</name>
</gene>
<dbReference type="Pfam" id="PF21079">
    <property type="entry name" value="GDH_HM2"/>
    <property type="match status" value="1"/>
</dbReference>
<feature type="non-terminal residue" evidence="4">
    <location>
        <position position="1"/>
    </location>
</feature>
<dbReference type="GO" id="GO:0004352">
    <property type="term" value="F:glutamate dehydrogenase (NAD+) activity"/>
    <property type="evidence" value="ECO:0007669"/>
    <property type="project" value="InterPro"/>
</dbReference>
<name>A0A0F9DRM6_9ZZZZ</name>
<dbReference type="Pfam" id="PF21078">
    <property type="entry name" value="GDH_HM3"/>
    <property type="match status" value="1"/>
</dbReference>
<feature type="non-terminal residue" evidence="4">
    <location>
        <position position="643"/>
    </location>
</feature>
<protein>
    <recommendedName>
        <fullName evidence="5">NAD-glutamate dehydrogenase</fullName>
    </recommendedName>
</protein>
<evidence type="ECO:0008006" key="5">
    <source>
        <dbReference type="Google" id="ProtNLM"/>
    </source>
</evidence>
<dbReference type="Pfam" id="PF21076">
    <property type="entry name" value="GDH_ACT2"/>
    <property type="match status" value="1"/>
</dbReference>
<organism evidence="4">
    <name type="scientific">marine sediment metagenome</name>
    <dbReference type="NCBI Taxonomy" id="412755"/>
    <lineage>
        <taxon>unclassified sequences</taxon>
        <taxon>metagenomes</taxon>
        <taxon>ecological metagenomes</taxon>
    </lineage>
</organism>
<evidence type="ECO:0000259" key="2">
    <source>
        <dbReference type="Pfam" id="PF21076"/>
    </source>
</evidence>
<dbReference type="InterPro" id="IPR049058">
    <property type="entry name" value="NAD_Glu_DH_HM2"/>
</dbReference>
<accession>A0A0F9DRM6</accession>
<proteinExistence type="predicted"/>
<dbReference type="Pfam" id="PF21075">
    <property type="entry name" value="GDH_ACT1"/>
    <property type="match status" value="1"/>
</dbReference>
<dbReference type="Pfam" id="PF21073">
    <property type="entry name" value="GDH_HM1"/>
    <property type="match status" value="1"/>
</dbReference>
<dbReference type="InterPro" id="IPR007780">
    <property type="entry name" value="NAD_Glu_DH_bac"/>
</dbReference>